<organism evidence="2 3">
    <name type="scientific">Scleroderma citrinum Foug A</name>
    <dbReference type="NCBI Taxonomy" id="1036808"/>
    <lineage>
        <taxon>Eukaryota</taxon>
        <taxon>Fungi</taxon>
        <taxon>Dikarya</taxon>
        <taxon>Basidiomycota</taxon>
        <taxon>Agaricomycotina</taxon>
        <taxon>Agaricomycetes</taxon>
        <taxon>Agaricomycetidae</taxon>
        <taxon>Boletales</taxon>
        <taxon>Sclerodermatineae</taxon>
        <taxon>Sclerodermataceae</taxon>
        <taxon>Scleroderma</taxon>
    </lineage>
</organism>
<dbReference type="EMBL" id="KN822041">
    <property type="protein sequence ID" value="KIM62659.1"/>
    <property type="molecule type" value="Genomic_DNA"/>
</dbReference>
<dbReference type="SMART" id="SM00484">
    <property type="entry name" value="XPGI"/>
    <property type="match status" value="1"/>
</dbReference>
<dbReference type="GO" id="GO:0006974">
    <property type="term" value="P:DNA damage response"/>
    <property type="evidence" value="ECO:0007669"/>
    <property type="project" value="UniProtKB-ARBA"/>
</dbReference>
<dbReference type="SUPFAM" id="SSF88723">
    <property type="entry name" value="PIN domain-like"/>
    <property type="match status" value="1"/>
</dbReference>
<reference evidence="2 3" key="1">
    <citation type="submission" date="2014-04" db="EMBL/GenBank/DDBJ databases">
        <authorList>
            <consortium name="DOE Joint Genome Institute"/>
            <person name="Kuo A."/>
            <person name="Kohler A."/>
            <person name="Nagy L.G."/>
            <person name="Floudas D."/>
            <person name="Copeland A."/>
            <person name="Barry K.W."/>
            <person name="Cichocki N."/>
            <person name="Veneault-Fourrey C."/>
            <person name="LaButti K."/>
            <person name="Lindquist E.A."/>
            <person name="Lipzen A."/>
            <person name="Lundell T."/>
            <person name="Morin E."/>
            <person name="Murat C."/>
            <person name="Sun H."/>
            <person name="Tunlid A."/>
            <person name="Henrissat B."/>
            <person name="Grigoriev I.V."/>
            <person name="Hibbett D.S."/>
            <person name="Martin F."/>
            <person name="Nordberg H.P."/>
            <person name="Cantor M.N."/>
            <person name="Hua S.X."/>
        </authorList>
    </citation>
    <scope>NUCLEOTIDE SEQUENCE [LARGE SCALE GENOMIC DNA]</scope>
    <source>
        <strain evidence="2 3">Foug A</strain>
    </source>
</reference>
<dbReference type="GO" id="GO:0017108">
    <property type="term" value="F:5'-flap endonuclease activity"/>
    <property type="evidence" value="ECO:0007669"/>
    <property type="project" value="TreeGrafter"/>
</dbReference>
<dbReference type="InParanoid" id="A0A0C3E2F1"/>
<dbReference type="InterPro" id="IPR029060">
    <property type="entry name" value="PIN-like_dom_sf"/>
</dbReference>
<dbReference type="InterPro" id="IPR006084">
    <property type="entry name" value="XPG/Rad2"/>
</dbReference>
<accession>A0A0C3E2F1</accession>
<dbReference type="AlphaFoldDB" id="A0A0C3E2F1"/>
<reference evidence="3" key="2">
    <citation type="submission" date="2015-01" db="EMBL/GenBank/DDBJ databases">
        <title>Evolutionary Origins and Diversification of the Mycorrhizal Mutualists.</title>
        <authorList>
            <consortium name="DOE Joint Genome Institute"/>
            <consortium name="Mycorrhizal Genomics Consortium"/>
            <person name="Kohler A."/>
            <person name="Kuo A."/>
            <person name="Nagy L.G."/>
            <person name="Floudas D."/>
            <person name="Copeland A."/>
            <person name="Barry K.W."/>
            <person name="Cichocki N."/>
            <person name="Veneault-Fourrey C."/>
            <person name="LaButti K."/>
            <person name="Lindquist E.A."/>
            <person name="Lipzen A."/>
            <person name="Lundell T."/>
            <person name="Morin E."/>
            <person name="Murat C."/>
            <person name="Riley R."/>
            <person name="Ohm R."/>
            <person name="Sun H."/>
            <person name="Tunlid A."/>
            <person name="Henrissat B."/>
            <person name="Grigoriev I.V."/>
            <person name="Hibbett D.S."/>
            <person name="Martin F."/>
        </authorList>
    </citation>
    <scope>NUCLEOTIDE SEQUENCE [LARGE SCALE GENOMIC DNA]</scope>
    <source>
        <strain evidence="3">Foug A</strain>
    </source>
</reference>
<evidence type="ECO:0000313" key="2">
    <source>
        <dbReference type="EMBL" id="KIM62659.1"/>
    </source>
</evidence>
<dbReference type="HOGENOM" id="CLU_007575_4_1_1"/>
<proteinExistence type="predicted"/>
<dbReference type="CDD" id="cd09870">
    <property type="entry name" value="PIN_YEN1"/>
    <property type="match status" value="1"/>
</dbReference>
<gene>
    <name evidence="2" type="ORF">SCLCIDRAFT_39687</name>
</gene>
<evidence type="ECO:0000313" key="3">
    <source>
        <dbReference type="Proteomes" id="UP000053989"/>
    </source>
</evidence>
<dbReference type="Proteomes" id="UP000053989">
    <property type="component" value="Unassembled WGS sequence"/>
</dbReference>
<dbReference type="PANTHER" id="PTHR11081">
    <property type="entry name" value="FLAP ENDONUCLEASE FAMILY MEMBER"/>
    <property type="match status" value="1"/>
</dbReference>
<dbReference type="PANTHER" id="PTHR11081:SF75">
    <property type="entry name" value="ENDONUCLEASE, PUTATIVE (AFU_ORTHOLOGUE AFUA_3G13260)-RELATED"/>
    <property type="match status" value="1"/>
</dbReference>
<name>A0A0C3E2F1_9AGAM</name>
<dbReference type="Gene3D" id="3.40.50.1010">
    <property type="entry name" value="5'-nuclease"/>
    <property type="match status" value="1"/>
</dbReference>
<dbReference type="InterPro" id="IPR006086">
    <property type="entry name" value="XPG-I_dom"/>
</dbReference>
<dbReference type="OrthoDB" id="2678758at2759"/>
<evidence type="ECO:0000259" key="1">
    <source>
        <dbReference type="SMART" id="SM00484"/>
    </source>
</evidence>
<protein>
    <recommendedName>
        <fullName evidence="1">XPG-I domain-containing protein</fullName>
    </recommendedName>
</protein>
<dbReference type="Pfam" id="PF00867">
    <property type="entry name" value="XPG_I"/>
    <property type="match status" value="1"/>
</dbReference>
<dbReference type="STRING" id="1036808.A0A0C3E2F1"/>
<feature type="non-terminal residue" evidence="2">
    <location>
        <position position="235"/>
    </location>
</feature>
<feature type="domain" description="XPG-I" evidence="1">
    <location>
        <begin position="98"/>
        <end position="164"/>
    </location>
</feature>
<sequence>SAWIYPLLNVFSWPQAGTAGSPEIDIIFSRLTAISQMLLHPYFVFDGPDCPQLQRGKGTVFTSSPPLLLQRFQELLTAFGFNWHIVSCLLQISPDANKVCQAPGEADAELAYFQTYGLLDAVVTPYNDSLLFGAPSVICSAPQSDRYEDVEVYSSEAIEQRASLEWGDLLLIVLMSSSDIDTGHRWCSVDIACRLAQYGFGWTLLQAAVMLQFVEFMDFVAKWRVDVCEVLKMDP</sequence>
<keyword evidence="3" id="KW-1185">Reference proteome</keyword>
<feature type="non-terminal residue" evidence="2">
    <location>
        <position position="1"/>
    </location>
</feature>